<dbReference type="Pfam" id="PF10670">
    <property type="entry name" value="DUF4198"/>
    <property type="match status" value="1"/>
</dbReference>
<dbReference type="AlphaFoldDB" id="A0A1I7HUP8"/>
<dbReference type="OrthoDB" id="1148550at2"/>
<evidence type="ECO:0000313" key="2">
    <source>
        <dbReference type="EMBL" id="SFU64464.1"/>
    </source>
</evidence>
<name>A0A1I7HUP8_9FLAO</name>
<sequence length="237" mass="26870">MKTFFLTALCCFFYATSFAHFLWIETEATGKLNTKHTVNVYYGEYSYGVKETVGGDTFNKVKNFSLWAIAPDGSKTALEISAKENFYTAQFTPTQKGTYTIALNNNDIEVIDFTKYDFGIFKTHYYSSATVTVGKIQPASVTQNENGIALQLVKKEGNQATFKLLYKNEALAKSEVTIFMQDQWSKKINTDDNGLFTFAMPFDTTYVLEATTKEEVPGEFKGKTYEFVWHCSTFSIK</sequence>
<dbReference type="InterPro" id="IPR019613">
    <property type="entry name" value="DUF4198"/>
</dbReference>
<dbReference type="RefSeq" id="WP_093025705.1">
    <property type="nucleotide sequence ID" value="NZ_FPBK01000011.1"/>
</dbReference>
<evidence type="ECO:0000313" key="3">
    <source>
        <dbReference type="Proteomes" id="UP000199138"/>
    </source>
</evidence>
<reference evidence="2 3" key="1">
    <citation type="submission" date="2016-10" db="EMBL/GenBank/DDBJ databases">
        <authorList>
            <person name="de Groot N.N."/>
        </authorList>
    </citation>
    <scope>NUCLEOTIDE SEQUENCE [LARGE SCALE GENOMIC DNA]</scope>
    <source>
        <strain evidence="2 3">CGMCC 1.12333</strain>
    </source>
</reference>
<evidence type="ECO:0000256" key="1">
    <source>
        <dbReference type="SAM" id="SignalP"/>
    </source>
</evidence>
<protein>
    <submittedName>
        <fullName evidence="2">Uncharacterized conserved protein, contains GH25 family domain</fullName>
    </submittedName>
</protein>
<proteinExistence type="predicted"/>
<keyword evidence="1" id="KW-0732">Signal</keyword>
<dbReference type="EMBL" id="FPBK01000011">
    <property type="protein sequence ID" value="SFU64464.1"/>
    <property type="molecule type" value="Genomic_DNA"/>
</dbReference>
<dbReference type="Proteomes" id="UP000199138">
    <property type="component" value="Unassembled WGS sequence"/>
</dbReference>
<organism evidence="2 3">
    <name type="scientific">Pustulibacterium marinum</name>
    <dbReference type="NCBI Taxonomy" id="1224947"/>
    <lineage>
        <taxon>Bacteria</taxon>
        <taxon>Pseudomonadati</taxon>
        <taxon>Bacteroidota</taxon>
        <taxon>Flavobacteriia</taxon>
        <taxon>Flavobacteriales</taxon>
        <taxon>Flavobacteriaceae</taxon>
        <taxon>Pustulibacterium</taxon>
    </lineage>
</organism>
<gene>
    <name evidence="2" type="ORF">SAMN05216480_11141</name>
</gene>
<feature type="signal peptide" evidence="1">
    <location>
        <begin position="1"/>
        <end position="21"/>
    </location>
</feature>
<accession>A0A1I7HUP8</accession>
<keyword evidence="3" id="KW-1185">Reference proteome</keyword>
<dbReference type="STRING" id="1224947.SAMN05216480_11141"/>
<feature type="chain" id="PRO_5011493929" evidence="1">
    <location>
        <begin position="22"/>
        <end position="237"/>
    </location>
</feature>